<dbReference type="InterPro" id="IPR042002">
    <property type="entry name" value="Sortase_C"/>
</dbReference>
<dbReference type="InterPro" id="IPR005754">
    <property type="entry name" value="Sortase"/>
</dbReference>
<name>A0A0Z8IRW7_STRSU</name>
<evidence type="ECO:0000256" key="2">
    <source>
        <dbReference type="PIRSR" id="PIRSR605754-1"/>
    </source>
</evidence>
<dbReference type="Pfam" id="PF04203">
    <property type="entry name" value="Sortase"/>
    <property type="match status" value="1"/>
</dbReference>
<dbReference type="InterPro" id="IPR023365">
    <property type="entry name" value="Sortase_dom-sf"/>
</dbReference>
<organism evidence="4 5">
    <name type="scientific">Streptococcus suis</name>
    <dbReference type="NCBI Taxonomy" id="1307"/>
    <lineage>
        <taxon>Bacteria</taxon>
        <taxon>Bacillati</taxon>
        <taxon>Bacillota</taxon>
        <taxon>Bacilli</taxon>
        <taxon>Lactobacillales</taxon>
        <taxon>Streptococcaceae</taxon>
        <taxon>Streptococcus</taxon>
    </lineage>
</organism>
<dbReference type="Gene3D" id="2.40.260.10">
    <property type="entry name" value="Sortase"/>
    <property type="match status" value="1"/>
</dbReference>
<dbReference type="AlphaFoldDB" id="A0A0Z8IRW7"/>
<dbReference type="GO" id="GO:0016787">
    <property type="term" value="F:hydrolase activity"/>
    <property type="evidence" value="ECO:0007669"/>
    <property type="project" value="UniProtKB-KW"/>
</dbReference>
<accession>A0A0Z8IRW7</accession>
<feature type="active site" description="Acyl-thioester intermediate" evidence="2">
    <location>
        <position position="206"/>
    </location>
</feature>
<dbReference type="EMBL" id="FIIC01000002">
    <property type="protein sequence ID" value="CYV40529.1"/>
    <property type="molecule type" value="Genomic_DNA"/>
</dbReference>
<protein>
    <submittedName>
        <fullName evidence="4">Sortase SrtC2</fullName>
    </submittedName>
</protein>
<evidence type="ECO:0000313" key="4">
    <source>
        <dbReference type="EMBL" id="CYV40529.1"/>
    </source>
</evidence>
<proteinExistence type="predicted"/>
<reference evidence="4 5" key="1">
    <citation type="submission" date="2016-02" db="EMBL/GenBank/DDBJ databases">
        <authorList>
            <consortium name="Pathogen Informatics"/>
        </authorList>
    </citation>
    <scope>NUCLEOTIDE SEQUENCE [LARGE SCALE GENOMIC DNA]</scope>
    <source>
        <strain evidence="4 5">LSS79</strain>
    </source>
</reference>
<feature type="transmembrane region" description="Helical" evidence="3">
    <location>
        <begin position="253"/>
        <end position="272"/>
    </location>
</feature>
<dbReference type="RefSeq" id="WP_044678944.1">
    <property type="nucleotide sequence ID" value="NZ_CEDF01000063.1"/>
</dbReference>
<gene>
    <name evidence="4" type="primary">srtC2</name>
    <name evidence="4" type="ORF">ERS132441_00204</name>
</gene>
<keyword evidence="3" id="KW-1133">Transmembrane helix</keyword>
<dbReference type="CDD" id="cd05827">
    <property type="entry name" value="Sortase_C"/>
    <property type="match status" value="1"/>
</dbReference>
<dbReference type="SUPFAM" id="SSF63817">
    <property type="entry name" value="Sortase"/>
    <property type="match status" value="1"/>
</dbReference>
<evidence type="ECO:0000256" key="3">
    <source>
        <dbReference type="SAM" id="Phobius"/>
    </source>
</evidence>
<evidence type="ECO:0000256" key="1">
    <source>
        <dbReference type="ARBA" id="ARBA00022801"/>
    </source>
</evidence>
<feature type="active site" description="Proton donor/acceptor" evidence="2">
    <location>
        <position position="144"/>
    </location>
</feature>
<keyword evidence="3" id="KW-0472">Membrane</keyword>
<evidence type="ECO:0000313" key="5">
    <source>
        <dbReference type="Proteomes" id="UP000075193"/>
    </source>
</evidence>
<dbReference type="NCBIfam" id="TIGR01076">
    <property type="entry name" value="sortase_fam"/>
    <property type="match status" value="1"/>
</dbReference>
<dbReference type="Proteomes" id="UP000075193">
    <property type="component" value="Unassembled WGS sequence"/>
</dbReference>
<keyword evidence="3" id="KW-0812">Transmembrane</keyword>
<keyword evidence="1" id="KW-0378">Hydrolase</keyword>
<sequence>MIKKRLGISLILIGIALFSFPFASMIHKDFKQLHAAENYQSYVKKNHNDLKKSRLKVEETQLVTQGVQDIFTQDKESAEQQVSPYDSLLDTSKVLGRVDIPSLGQNFDLYLDADYDKIAKGVATLVGTGAPIGVKGKRPIIAGHRFTYNDMSFYFIPDLKNGDKIYVTFLDQTLEYEVYHKEIINEYDTAKLNPIKDQDVITLMTCYNGPEYNERYLVDARRVEKKTTSDNGKHTATITSLLTQKESKFSVKLLRLAPYLLVSLGLLSFVFFSRKLYQLSNKNGSQN</sequence>